<comment type="catalytic activity">
    <reaction evidence="1">
        <text>ATP + protein L-histidine = ADP + protein N-phospho-L-histidine.</text>
        <dbReference type="EC" id="2.7.13.3"/>
    </reaction>
</comment>
<dbReference type="EMBL" id="JBHUIT010000017">
    <property type="protein sequence ID" value="MFD2257138.1"/>
    <property type="molecule type" value="Genomic_DNA"/>
</dbReference>
<evidence type="ECO:0000256" key="1">
    <source>
        <dbReference type="ARBA" id="ARBA00000085"/>
    </source>
</evidence>
<evidence type="ECO:0000259" key="6">
    <source>
        <dbReference type="PROSITE" id="PS50110"/>
    </source>
</evidence>
<sequence>MVDDHEENLRIIAGVLGPHGYDLMPALNATQVFERMASRVPDLILLDVVLPDMNGIEICRRLKQNEKWNEIPVIFLSAADDKSLVVEALESGGVDYISKPFNQAELISRVRTHLLLKQTRDDLALLAADKDELLRVMAHDFKNQLSGVLMSAKLLLERKESAALPERSLKLIRNMWESSDRMMGFLKSFLANQGARRQSLEVRPVDLEELISSCIAEVEPSALVKGTKIKRAKGEGVGKVLMDSNAGRQVIGNLIENAIKFCPMRSEVCISTSLGDSGMALIEVVDNGPGFTPEDRTRMFERYSRLSARPSGGEPSTGLGLFIVKSLVLAMGGRIRLADDEPGEKGARFLLEFKIAD</sequence>
<evidence type="ECO:0000259" key="5">
    <source>
        <dbReference type="PROSITE" id="PS50109"/>
    </source>
</evidence>
<dbReference type="SMART" id="SM00387">
    <property type="entry name" value="HATPase_c"/>
    <property type="match status" value="1"/>
</dbReference>
<organism evidence="7 8">
    <name type="scientific">Luteolibacter algae</name>
    <dbReference type="NCBI Taxonomy" id="454151"/>
    <lineage>
        <taxon>Bacteria</taxon>
        <taxon>Pseudomonadati</taxon>
        <taxon>Verrucomicrobiota</taxon>
        <taxon>Verrucomicrobiia</taxon>
        <taxon>Verrucomicrobiales</taxon>
        <taxon>Verrucomicrobiaceae</taxon>
        <taxon>Luteolibacter</taxon>
    </lineage>
</organism>
<dbReference type="PROSITE" id="PS50110">
    <property type="entry name" value="RESPONSE_REGULATORY"/>
    <property type="match status" value="1"/>
</dbReference>
<dbReference type="PANTHER" id="PTHR43547">
    <property type="entry name" value="TWO-COMPONENT HISTIDINE KINASE"/>
    <property type="match status" value="1"/>
</dbReference>
<dbReference type="PANTHER" id="PTHR43547:SF2">
    <property type="entry name" value="HYBRID SIGNAL TRANSDUCTION HISTIDINE KINASE C"/>
    <property type="match status" value="1"/>
</dbReference>
<dbReference type="SUPFAM" id="SSF47384">
    <property type="entry name" value="Homodimeric domain of signal transducing histidine kinase"/>
    <property type="match status" value="1"/>
</dbReference>
<feature type="domain" description="Response regulatory" evidence="6">
    <location>
        <begin position="1"/>
        <end position="114"/>
    </location>
</feature>
<accession>A0ABW5D7U8</accession>
<dbReference type="InterPro" id="IPR003594">
    <property type="entry name" value="HATPase_dom"/>
</dbReference>
<protein>
    <recommendedName>
        <fullName evidence="2">histidine kinase</fullName>
        <ecNumber evidence="2">2.7.13.3</ecNumber>
    </recommendedName>
</protein>
<dbReference type="PRINTS" id="PR00344">
    <property type="entry name" value="BCTRLSENSOR"/>
</dbReference>
<dbReference type="InterPro" id="IPR001789">
    <property type="entry name" value="Sig_transdc_resp-reg_receiver"/>
</dbReference>
<dbReference type="RefSeq" id="WP_386820424.1">
    <property type="nucleotide sequence ID" value="NZ_JBHUIT010000017.1"/>
</dbReference>
<dbReference type="Proteomes" id="UP001597375">
    <property type="component" value="Unassembled WGS sequence"/>
</dbReference>
<evidence type="ECO:0000256" key="2">
    <source>
        <dbReference type="ARBA" id="ARBA00012438"/>
    </source>
</evidence>
<keyword evidence="8" id="KW-1185">Reference proteome</keyword>
<dbReference type="Gene3D" id="3.40.50.2300">
    <property type="match status" value="1"/>
</dbReference>
<comment type="caution">
    <text evidence="7">The sequence shown here is derived from an EMBL/GenBank/DDBJ whole genome shotgun (WGS) entry which is preliminary data.</text>
</comment>
<proteinExistence type="predicted"/>
<dbReference type="CDD" id="cd00075">
    <property type="entry name" value="HATPase"/>
    <property type="match status" value="1"/>
</dbReference>
<dbReference type="InterPro" id="IPR036097">
    <property type="entry name" value="HisK_dim/P_sf"/>
</dbReference>
<evidence type="ECO:0000256" key="4">
    <source>
        <dbReference type="PROSITE-ProRule" id="PRU00169"/>
    </source>
</evidence>
<evidence type="ECO:0000313" key="8">
    <source>
        <dbReference type="Proteomes" id="UP001597375"/>
    </source>
</evidence>
<dbReference type="Pfam" id="PF02518">
    <property type="entry name" value="HATPase_c"/>
    <property type="match status" value="1"/>
</dbReference>
<dbReference type="InterPro" id="IPR036890">
    <property type="entry name" value="HATPase_C_sf"/>
</dbReference>
<dbReference type="EC" id="2.7.13.3" evidence="2"/>
<dbReference type="PROSITE" id="PS50109">
    <property type="entry name" value="HIS_KIN"/>
    <property type="match status" value="1"/>
</dbReference>
<dbReference type="Gene3D" id="3.30.565.10">
    <property type="entry name" value="Histidine kinase-like ATPase, C-terminal domain"/>
    <property type="match status" value="1"/>
</dbReference>
<gene>
    <name evidence="7" type="ORF">ACFSSA_10650</name>
</gene>
<name>A0ABW5D7U8_9BACT</name>
<dbReference type="SUPFAM" id="SSF52172">
    <property type="entry name" value="CheY-like"/>
    <property type="match status" value="1"/>
</dbReference>
<dbReference type="SMART" id="SM00448">
    <property type="entry name" value="REC"/>
    <property type="match status" value="1"/>
</dbReference>
<dbReference type="InterPro" id="IPR011006">
    <property type="entry name" value="CheY-like_superfamily"/>
</dbReference>
<reference evidence="8" key="1">
    <citation type="journal article" date="2019" name="Int. J. Syst. Evol. Microbiol.">
        <title>The Global Catalogue of Microorganisms (GCM) 10K type strain sequencing project: providing services to taxonomists for standard genome sequencing and annotation.</title>
        <authorList>
            <consortium name="The Broad Institute Genomics Platform"/>
            <consortium name="The Broad Institute Genome Sequencing Center for Infectious Disease"/>
            <person name="Wu L."/>
            <person name="Ma J."/>
        </authorList>
    </citation>
    <scope>NUCLEOTIDE SEQUENCE [LARGE SCALE GENOMIC DNA]</scope>
    <source>
        <strain evidence="8">CGMCC 4.7106</strain>
    </source>
</reference>
<evidence type="ECO:0000256" key="3">
    <source>
        <dbReference type="ARBA" id="ARBA00022553"/>
    </source>
</evidence>
<feature type="domain" description="Histidine kinase" evidence="5">
    <location>
        <begin position="136"/>
        <end position="357"/>
    </location>
</feature>
<dbReference type="InterPro" id="IPR005467">
    <property type="entry name" value="His_kinase_dom"/>
</dbReference>
<dbReference type="SUPFAM" id="SSF55874">
    <property type="entry name" value="ATPase domain of HSP90 chaperone/DNA topoisomerase II/histidine kinase"/>
    <property type="match status" value="1"/>
</dbReference>
<evidence type="ECO:0000313" key="7">
    <source>
        <dbReference type="EMBL" id="MFD2257138.1"/>
    </source>
</evidence>
<dbReference type="Gene3D" id="1.10.287.130">
    <property type="match status" value="1"/>
</dbReference>
<keyword evidence="3 4" id="KW-0597">Phosphoprotein</keyword>
<feature type="modified residue" description="4-aspartylphosphate" evidence="4">
    <location>
        <position position="47"/>
    </location>
</feature>
<dbReference type="InterPro" id="IPR004358">
    <property type="entry name" value="Sig_transdc_His_kin-like_C"/>
</dbReference>
<dbReference type="Pfam" id="PF00072">
    <property type="entry name" value="Response_reg"/>
    <property type="match status" value="1"/>
</dbReference>